<comment type="caution">
    <text evidence="1">The sequence shown here is derived from an EMBL/GenBank/DDBJ whole genome shotgun (WGS) entry which is preliminary data.</text>
</comment>
<protein>
    <submittedName>
        <fullName evidence="1">Uncharacterized protein</fullName>
    </submittedName>
</protein>
<evidence type="ECO:0000313" key="2">
    <source>
        <dbReference type="Proteomes" id="UP000831701"/>
    </source>
</evidence>
<dbReference type="EMBL" id="CM041548">
    <property type="protein sequence ID" value="KAI3358473.1"/>
    <property type="molecule type" value="Genomic_DNA"/>
</dbReference>
<accession>A0ACB8VSA8</accession>
<dbReference type="Proteomes" id="UP000831701">
    <property type="component" value="Chromosome 18"/>
</dbReference>
<sequence>MDFDWTTSHTHRPQFVRVQGFESDRLLCSTGAPQGTVSLAPFLFTLYTADFSYNTPSCHLQKFSDNSAVVGLITDRGRQRVQRTYSGDFADWTGACGTTSRSTLVKPRSWWWISAGVALATLRLHRTMNDDSPLGLRRILSQSTDSLSFRNRAMSVESLNDDGDIYYTSLLEDMEFEGQDFKADSWSMAVDSSYLQTHRKNIIKRQDVIYELIQTELHHMRTLHIMDRVFRQGMLEELLLEPSTVHAMLPCLDQLIRIHSHFLAQLLIRRNSSLQPGSTRNFTIHQLGDILLEQFSGQCADDMRKTYAEFCSRHLKAVKLYKELLARDKRFQCFIRVRQMPKNTLKTSCAACRVSRGPLLRCHGVQECILLVTQRISKYPVLIQRILDNTTDDEEEASSLAQALSMIRQLLSSIDQQMEDMEKTQRLQEIQAKLDPRAETRVRDGGLFKAGELLRRKLIHEGTLFWKTPGSRLKDLVRQWFAAHERMLVEYLPPYSPFLNPIEDIRDTQVLLMTDILVFLQEKDQRYIFPCLDKPPVLSLQNLIVRDIANQERGMFLISDSSPPEMYEFHAASKEDKNTWIRHIQRTVSKCPSREEFPLIETEYKAHLRRLKADLQQKDREMLELLQERVTLFCELAEVTSGQEGLQPPITRYFFRADTPQAPRAEKLLLDATAEGNSKIQKNISFCVCVCISTVDRLSELLLGSSVDIPLPYHHNHVELVETSDQDLLVNGAHDYFAAKDCMGSQDKQPPMEIYQRLVNLSVYLHALQGAVIKQDSILELLLQPQDTVAPGAGAVWRSLWRDGGNREASAGSTIGELALLQRQHSLLQEELLRLRDAESRYKDSERARVKLERQVRHMKVCSGPQASQQLGDQPSKPISLQPGRKVSSGVDTLRSSQEPARQSDGLHDGSDLEVDMMSDDDDGTASESSKELRLHQLASLSGHLSCTLLSSSSLLIVRGCKSPITLSQNGSHQKEDAYAENWTRKMHWTRLNKLKQTRKQLRREASSFESDITPVNSVSDLPNQHEDELLQMQKKLKGTEDELDKYSEALKDAQEKLEVADKKAADAEAEVASLNRRIQLVEEELDRAQERLATALQKLEEAEKAADESERGMKVIENRALKDEEKMELQEIQLKEAKHIAEEADRKYEEVARKLVIVEGELERTEERAELAEAKCAELEEELKNVTNNLKSLEAQAEKYSQKEDKYEEEIKILTDKLKEKLTCALSSQAETRAEFAERSVAKLEKTIDDLEDELYAQKLKYKAISEELDHALNDMTSM</sequence>
<organism evidence="1 2">
    <name type="scientific">Scortum barcoo</name>
    <name type="common">barcoo grunter</name>
    <dbReference type="NCBI Taxonomy" id="214431"/>
    <lineage>
        <taxon>Eukaryota</taxon>
        <taxon>Metazoa</taxon>
        <taxon>Chordata</taxon>
        <taxon>Craniata</taxon>
        <taxon>Vertebrata</taxon>
        <taxon>Euteleostomi</taxon>
        <taxon>Actinopterygii</taxon>
        <taxon>Neopterygii</taxon>
        <taxon>Teleostei</taxon>
        <taxon>Neoteleostei</taxon>
        <taxon>Acanthomorphata</taxon>
        <taxon>Eupercaria</taxon>
        <taxon>Centrarchiformes</taxon>
        <taxon>Terapontoidei</taxon>
        <taxon>Terapontidae</taxon>
        <taxon>Scortum</taxon>
    </lineage>
</organism>
<keyword evidence="2" id="KW-1185">Reference proteome</keyword>
<reference evidence="1" key="1">
    <citation type="submission" date="2022-04" db="EMBL/GenBank/DDBJ databases">
        <title>Jade perch genome.</title>
        <authorList>
            <person name="Chao B."/>
        </authorList>
    </citation>
    <scope>NUCLEOTIDE SEQUENCE</scope>
    <source>
        <strain evidence="1">CB-2022</strain>
    </source>
</reference>
<proteinExistence type="predicted"/>
<gene>
    <name evidence="1" type="ORF">L3Q82_014702</name>
</gene>
<evidence type="ECO:0000313" key="1">
    <source>
        <dbReference type="EMBL" id="KAI3358473.1"/>
    </source>
</evidence>
<name>A0ACB8VSA8_9TELE</name>